<sequence length="411" mass="48786">MKGLKLIRKNQDDLQIGFKTKFELKKNEFYQDILKSYHSYYKKEGAKLECLCNNVDMACKKTSYYFLSNLPNNSNKHSEDCIYYEHLEDLTDSEDKYRSLIFKEPILKFSTATQKEKDEYNQKESHRKNTYVNFCTDMISEAMSIAFNRKNKDMESRANLSYPNYEDFLNSFDRLINNNELLPNGSIRKSLDKYYNFCYGVVDYDFISQLQDKQKEYDLYLPTVKKLYDGNMKFIEYGKATINCEINFYTLRAASELVKNFNNYISGPYFFMAIYKQNKENKKIVRLFLHPVYFDNDSIVFVDSGYERKYAKNLLENKVPFMKPITDSCFYKINGRFVNYEKEDSNFTRASLQFLPDFIEFSENKIDIVEVSGYDNAEYQNLMDRKIKHYKNESVKSGGLYQVKVVNGKEL</sequence>
<evidence type="ECO:0000313" key="2">
    <source>
        <dbReference type="Proteomes" id="UP001170288"/>
    </source>
</evidence>
<evidence type="ECO:0000313" key="1">
    <source>
        <dbReference type="EMBL" id="MDN5071771.1"/>
    </source>
</evidence>
<dbReference type="RefSeq" id="WP_301372741.1">
    <property type="nucleotide sequence ID" value="NZ_JAPZCX010000033.1"/>
</dbReference>
<gene>
    <name evidence="1" type="ORF">O8C76_12105</name>
</gene>
<comment type="caution">
    <text evidence="1">The sequence shown here is derived from an EMBL/GenBank/DDBJ whole genome shotgun (WGS) entry which is preliminary data.</text>
</comment>
<proteinExistence type="predicted"/>
<accession>A0AAW7Q1J9</accession>
<organism evidence="1 2">
    <name type="scientific">Aliarcobacter butzleri</name>
    <dbReference type="NCBI Taxonomy" id="28197"/>
    <lineage>
        <taxon>Bacteria</taxon>
        <taxon>Pseudomonadati</taxon>
        <taxon>Campylobacterota</taxon>
        <taxon>Epsilonproteobacteria</taxon>
        <taxon>Campylobacterales</taxon>
        <taxon>Arcobacteraceae</taxon>
        <taxon>Aliarcobacter</taxon>
    </lineage>
</organism>
<dbReference type="Proteomes" id="UP001170288">
    <property type="component" value="Unassembled WGS sequence"/>
</dbReference>
<name>A0AAW7Q1J9_9BACT</name>
<reference evidence="1" key="2">
    <citation type="journal article" date="2023" name="Microorganisms">
        <title>Genomic Characterization of Arcobacter butzleri Strains Isolated from Various Sources in Lithuania.</title>
        <authorList>
            <person name="Uljanovas D."/>
            <person name="Golz G."/>
            <person name="Fleischmann S."/>
            <person name="Kudirkiene E."/>
            <person name="Kasetiene N."/>
            <person name="Grineviciene A."/>
            <person name="Tamuleviciene E."/>
            <person name="Aksomaitiene J."/>
            <person name="Alter T."/>
            <person name="Malakauskas M."/>
        </authorList>
    </citation>
    <scope>NUCLEOTIDE SEQUENCE</scope>
    <source>
        <strain evidence="1">RCM69</strain>
    </source>
</reference>
<protein>
    <submittedName>
        <fullName evidence="1">Uncharacterized protein</fullName>
    </submittedName>
</protein>
<reference evidence="1" key="1">
    <citation type="submission" date="2022-12" db="EMBL/GenBank/DDBJ databases">
        <authorList>
            <person name="Uljanovas D."/>
        </authorList>
    </citation>
    <scope>NUCLEOTIDE SEQUENCE</scope>
    <source>
        <strain evidence="1">RCM69</strain>
    </source>
</reference>
<dbReference type="EMBL" id="JAPZCX010000033">
    <property type="protein sequence ID" value="MDN5071771.1"/>
    <property type="molecule type" value="Genomic_DNA"/>
</dbReference>
<dbReference type="AlphaFoldDB" id="A0AAW7Q1J9"/>